<dbReference type="Gene3D" id="1.20.1280.50">
    <property type="match status" value="1"/>
</dbReference>
<proteinExistence type="predicted"/>
<dbReference type="PROSITE" id="PS50181">
    <property type="entry name" value="FBOX"/>
    <property type="match status" value="1"/>
</dbReference>
<feature type="region of interest" description="Disordered" evidence="1">
    <location>
        <begin position="119"/>
        <end position="142"/>
    </location>
</feature>
<dbReference type="Proteomes" id="UP001497457">
    <property type="component" value="Chromosome 1b"/>
</dbReference>
<evidence type="ECO:0000256" key="1">
    <source>
        <dbReference type="SAM" id="MobiDB-lite"/>
    </source>
</evidence>
<evidence type="ECO:0000313" key="4">
    <source>
        <dbReference type="Proteomes" id="UP001497457"/>
    </source>
</evidence>
<protein>
    <recommendedName>
        <fullName evidence="2">F-box domain-containing protein</fullName>
    </recommendedName>
</protein>
<feature type="domain" description="F-box" evidence="2">
    <location>
        <begin position="56"/>
        <end position="92"/>
    </location>
</feature>
<dbReference type="InterPro" id="IPR055411">
    <property type="entry name" value="LRR_FXL15/At3g58940/PEG3-like"/>
</dbReference>
<dbReference type="InterPro" id="IPR036047">
    <property type="entry name" value="F-box-like_dom_sf"/>
</dbReference>
<dbReference type="Pfam" id="PF00646">
    <property type="entry name" value="F-box"/>
    <property type="match status" value="1"/>
</dbReference>
<organism evidence="3 4">
    <name type="scientific">Urochloa decumbens</name>
    <dbReference type="NCBI Taxonomy" id="240449"/>
    <lineage>
        <taxon>Eukaryota</taxon>
        <taxon>Viridiplantae</taxon>
        <taxon>Streptophyta</taxon>
        <taxon>Embryophyta</taxon>
        <taxon>Tracheophyta</taxon>
        <taxon>Spermatophyta</taxon>
        <taxon>Magnoliopsida</taxon>
        <taxon>Liliopsida</taxon>
        <taxon>Poales</taxon>
        <taxon>Poaceae</taxon>
        <taxon>PACMAD clade</taxon>
        <taxon>Panicoideae</taxon>
        <taxon>Panicodae</taxon>
        <taxon>Paniceae</taxon>
        <taxon>Melinidinae</taxon>
        <taxon>Urochloa</taxon>
    </lineage>
</organism>
<accession>A0ABC8VE78</accession>
<dbReference type="PANTHER" id="PTHR32141">
    <property type="match status" value="1"/>
</dbReference>
<dbReference type="PANTHER" id="PTHR32141:SF40">
    <property type="entry name" value="OS06G0492900 PROTEIN"/>
    <property type="match status" value="1"/>
</dbReference>
<dbReference type="InterPro" id="IPR001810">
    <property type="entry name" value="F-box_dom"/>
</dbReference>
<dbReference type="Pfam" id="PF08387">
    <property type="entry name" value="FBD"/>
    <property type="match status" value="1"/>
</dbReference>
<dbReference type="Pfam" id="PF24758">
    <property type="entry name" value="LRR_At5g56370"/>
    <property type="match status" value="1"/>
</dbReference>
<dbReference type="SUPFAM" id="SSF52047">
    <property type="entry name" value="RNI-like"/>
    <property type="match status" value="1"/>
</dbReference>
<reference evidence="3 4" key="2">
    <citation type="submission" date="2024-10" db="EMBL/GenBank/DDBJ databases">
        <authorList>
            <person name="Ryan C."/>
        </authorList>
    </citation>
    <scope>NUCLEOTIDE SEQUENCE [LARGE SCALE GENOMIC DNA]</scope>
</reference>
<dbReference type="InterPro" id="IPR055302">
    <property type="entry name" value="F-box_dom-containing"/>
</dbReference>
<name>A0ABC8VE78_9POAL</name>
<keyword evidence="4" id="KW-1185">Reference proteome</keyword>
<evidence type="ECO:0000259" key="2">
    <source>
        <dbReference type="PROSITE" id="PS50181"/>
    </source>
</evidence>
<dbReference type="SUPFAM" id="SSF81383">
    <property type="entry name" value="F-box domain"/>
    <property type="match status" value="1"/>
</dbReference>
<evidence type="ECO:0000313" key="3">
    <source>
        <dbReference type="EMBL" id="CAL4888009.1"/>
    </source>
</evidence>
<dbReference type="AlphaFoldDB" id="A0ABC8VE78"/>
<reference evidence="4" key="1">
    <citation type="submission" date="2024-06" db="EMBL/GenBank/DDBJ databases">
        <authorList>
            <person name="Ryan C."/>
        </authorList>
    </citation>
    <scope>NUCLEOTIDE SEQUENCE [LARGE SCALE GENOMIC DNA]</scope>
</reference>
<gene>
    <name evidence="3" type="ORF">URODEC1_LOCUS2042</name>
</gene>
<sequence length="573" mass="63017">MDDDLAKLLIPTFNFFALDAIMLPLSKSTFINLPHPPAAKAVPLSGAVPATAPDGIDRISRLPAGILRNIVSRLPVKDAARTTVLSARWRRVWHTTPLVLVDAHLVRSDGANTIGTACRASTSSSRLGDGPRERDLTGAPRPRSLADAVSSVLAAHPGPFRSVYLVGTPMEKQQDKLALWLQHLVAKGIQELFFINRIRTSDVAVLLPATIFRCTSLTKLYIGFWLFPEAEAANLTRTAGFPYLRELGLFSLLMKERDLAFVLERCPVLEKLLIVGSRWPVSLRVQSHSLRCVEVCEGIASEITVVHASHLERLLLWEAWGGGSSTNISFKIKIGHAPKLRFLGFLVPGMHQLEIGNTVIKAETKASPNTTVPSVQMLAVQVKLGTRVEARMLPSFLRCFPNVETLYVQSGNDDIKFLGSQSTGTGKINLKFWKEAGPIECVQHHIKKVVLREFRGTRSELDFLKFIAEHAKVLEKMVIVLTHGHSPSDAIGTNLKTKMSSANWANACCELMILQSPFHQEGTAWCYLAAFDLSNPDPFDVSKCVNGKCLSHKCTIPVSSCKSLLHTLGNVSF</sequence>
<dbReference type="InterPro" id="IPR006566">
    <property type="entry name" value="FBD"/>
</dbReference>
<dbReference type="EMBL" id="OZ075111">
    <property type="protein sequence ID" value="CAL4888009.1"/>
    <property type="molecule type" value="Genomic_DNA"/>
</dbReference>